<comment type="caution">
    <text evidence="2">The sequence shown here is derived from an EMBL/GenBank/DDBJ whole genome shotgun (WGS) entry which is preliminary data.</text>
</comment>
<organism evidence="2 3">
    <name type="scientific">Candidatus Scatavimonas merdigallinarum</name>
    <dbReference type="NCBI Taxonomy" id="2840914"/>
    <lineage>
        <taxon>Bacteria</taxon>
        <taxon>Bacillati</taxon>
        <taxon>Bacillota</taxon>
        <taxon>Clostridia</taxon>
        <taxon>Eubacteriales</taxon>
        <taxon>Oscillospiraceae</taxon>
        <taxon>Oscillospiraceae incertae sedis</taxon>
        <taxon>Candidatus Scatavimonas</taxon>
    </lineage>
</organism>
<evidence type="ECO:0000259" key="1">
    <source>
        <dbReference type="Pfam" id="PF10105"/>
    </source>
</evidence>
<protein>
    <submittedName>
        <fullName evidence="2">DUF2344 domain-containing protein</fullName>
    </submittedName>
</protein>
<proteinExistence type="predicted"/>
<evidence type="ECO:0000313" key="3">
    <source>
        <dbReference type="Proteomes" id="UP000886787"/>
    </source>
</evidence>
<dbReference type="Pfam" id="PF10105">
    <property type="entry name" value="DUF2344"/>
    <property type="match status" value="1"/>
</dbReference>
<name>A0A9D1CUB9_9FIRM</name>
<dbReference type="EMBL" id="DVFW01000025">
    <property type="protein sequence ID" value="HIQ80601.1"/>
    <property type="molecule type" value="Genomic_DNA"/>
</dbReference>
<dbReference type="Proteomes" id="UP000886787">
    <property type="component" value="Unassembled WGS sequence"/>
</dbReference>
<dbReference type="AlphaFoldDB" id="A0A9D1CUB9"/>
<reference evidence="2" key="2">
    <citation type="journal article" date="2021" name="PeerJ">
        <title>Extensive microbial diversity within the chicken gut microbiome revealed by metagenomics and culture.</title>
        <authorList>
            <person name="Gilroy R."/>
            <person name="Ravi A."/>
            <person name="Getino M."/>
            <person name="Pursley I."/>
            <person name="Horton D.L."/>
            <person name="Alikhan N.F."/>
            <person name="Baker D."/>
            <person name="Gharbi K."/>
            <person name="Hall N."/>
            <person name="Watson M."/>
            <person name="Adriaenssens E.M."/>
            <person name="Foster-Nyarko E."/>
            <person name="Jarju S."/>
            <person name="Secka A."/>
            <person name="Antonio M."/>
            <person name="Oren A."/>
            <person name="Chaudhuri R.R."/>
            <person name="La Ragione R."/>
            <person name="Hildebrand F."/>
            <person name="Pallen M.J."/>
        </authorList>
    </citation>
    <scope>NUCLEOTIDE SEQUENCE</scope>
    <source>
        <strain evidence="2">ChiSjej1B19-3389</strain>
    </source>
</reference>
<evidence type="ECO:0000313" key="2">
    <source>
        <dbReference type="EMBL" id="HIQ80601.1"/>
    </source>
</evidence>
<feature type="domain" description="DUF2344" evidence="1">
    <location>
        <begin position="4"/>
        <end position="186"/>
    </location>
</feature>
<sequence length="219" mass="24717">MKNVRAWFTKEGQARYISHLDLNRVMLRAIHQSRLPVWYTEGYNQHPFVTFALPLSLGFIGKRESMDLRLLDDAFSVDRVSNALNNVLPEGIRIFAVTQPVMKPGEIAFADFTIFIAGGGFSAQALVEKFNHFLALPQILVHKKTKSGIKEFDLKPLLTQYTAAPFEDGVHLQIRLPAGSAGNVNPVLMLGAFENNCETELFYRITRQDLYNGDGERFV</sequence>
<gene>
    <name evidence="2" type="ORF">IAD32_04870</name>
</gene>
<dbReference type="InterPro" id="IPR018768">
    <property type="entry name" value="DUF2344"/>
</dbReference>
<dbReference type="NCBIfam" id="TIGR03936">
    <property type="entry name" value="sam_1_link_chp"/>
    <property type="match status" value="1"/>
</dbReference>
<reference evidence="2" key="1">
    <citation type="submission" date="2020-10" db="EMBL/GenBank/DDBJ databases">
        <authorList>
            <person name="Gilroy R."/>
        </authorList>
    </citation>
    <scope>NUCLEOTIDE SEQUENCE</scope>
    <source>
        <strain evidence="2">ChiSjej1B19-3389</strain>
    </source>
</reference>
<accession>A0A9D1CUB9</accession>